<accession>A0A4S4LUK6</accession>
<evidence type="ECO:0000256" key="1">
    <source>
        <dbReference type="SAM" id="MobiDB-lite"/>
    </source>
</evidence>
<feature type="compositionally biased region" description="Polar residues" evidence="1">
    <location>
        <begin position="127"/>
        <end position="140"/>
    </location>
</feature>
<dbReference type="Proteomes" id="UP000308730">
    <property type="component" value="Unassembled WGS sequence"/>
</dbReference>
<keyword evidence="3" id="KW-1185">Reference proteome</keyword>
<proteinExistence type="predicted"/>
<dbReference type="OrthoDB" id="3063776at2759"/>
<name>A0A4S4LUK6_9APHY</name>
<comment type="caution">
    <text evidence="2">The sequence shown here is derived from an EMBL/GenBank/DDBJ whole genome shotgun (WGS) entry which is preliminary data.</text>
</comment>
<feature type="compositionally biased region" description="Low complexity" evidence="1">
    <location>
        <begin position="98"/>
        <end position="119"/>
    </location>
</feature>
<gene>
    <name evidence="2" type="ORF">EUX98_g9350</name>
</gene>
<feature type="region of interest" description="Disordered" evidence="1">
    <location>
        <begin position="84"/>
        <end position="197"/>
    </location>
</feature>
<protein>
    <submittedName>
        <fullName evidence="2">Uncharacterized protein</fullName>
    </submittedName>
</protein>
<reference evidence="2 3" key="1">
    <citation type="submission" date="2019-02" db="EMBL/GenBank/DDBJ databases">
        <title>Genome sequencing of the rare red list fungi Antrodiella citrinella (Flaviporus citrinellus).</title>
        <authorList>
            <person name="Buettner E."/>
            <person name="Kellner H."/>
        </authorList>
    </citation>
    <scope>NUCLEOTIDE SEQUENCE [LARGE SCALE GENOMIC DNA]</scope>
    <source>
        <strain evidence="2 3">DSM 108506</strain>
    </source>
</reference>
<evidence type="ECO:0000313" key="3">
    <source>
        <dbReference type="Proteomes" id="UP000308730"/>
    </source>
</evidence>
<sequence length="568" mass="62228">MAIITLLDGTAFTTTVDPTTQRHHVECDMCGKAIILTVNAHPRAMQDHRGSKSCREAERKRVRAQTQAESAAASLLAAGIQAQPNAQPRIRHTPQPTPGASTSHSSASSARTSSQRPTALHIPRLSSIASTPTTPSQSRPHSPYSAVPSTHAPSPARSGTCTPSHLRPPIPSLFPENEDDDEMQSPDPPDLPHIDDDILATGAPAAAAPETTAPKAVECNGVVVEWLVGSAYSTYAFRMHDIHELPWRPVAFLNDRWMRLQAEDCLTSRPSDHDSCARCHAIPLSARYREFIKRAKEASSHTPWEYLNFTQLMAVARRIQEKYHKALIKINNMDRKLARKSKLLNDHQRLIMLCAKNDVQSLRRLLAVWLRRGANPNMIIRQVERAPEGLYRPKQGYTDRDIDVAFLARALGGDRLLYALSHSSGLPSASTVNRRVQIPKLTPCIGAPTVQHIHDNISSMFHPDVKPAPTGELYANGLPGCSLCIDGLALEPKCRYHRASNSACGHRPTLMSCALSNVLNTSDNVLSRAGARMFEGQQAQELLTIPVNPNAGSIQHLAVFAPTSHDTS</sequence>
<evidence type="ECO:0000313" key="2">
    <source>
        <dbReference type="EMBL" id="THH16159.1"/>
    </source>
</evidence>
<dbReference type="EMBL" id="SGPM01000757">
    <property type="protein sequence ID" value="THH16159.1"/>
    <property type="molecule type" value="Genomic_DNA"/>
</dbReference>
<organism evidence="2 3">
    <name type="scientific">Antrodiella citrinella</name>
    <dbReference type="NCBI Taxonomy" id="2447956"/>
    <lineage>
        <taxon>Eukaryota</taxon>
        <taxon>Fungi</taxon>
        <taxon>Dikarya</taxon>
        <taxon>Basidiomycota</taxon>
        <taxon>Agaricomycotina</taxon>
        <taxon>Agaricomycetes</taxon>
        <taxon>Polyporales</taxon>
        <taxon>Steccherinaceae</taxon>
        <taxon>Antrodiella</taxon>
    </lineage>
</organism>
<feature type="compositionally biased region" description="Polar residues" evidence="1">
    <location>
        <begin position="147"/>
        <end position="163"/>
    </location>
</feature>
<dbReference type="AlphaFoldDB" id="A0A4S4LUK6"/>